<feature type="region of interest" description="Disordered" evidence="1">
    <location>
        <begin position="1"/>
        <end position="33"/>
    </location>
</feature>
<name>A0A087SDN1_AUXPR</name>
<evidence type="ECO:0000313" key="2">
    <source>
        <dbReference type="EMBL" id="KFM23835.1"/>
    </source>
</evidence>
<organism evidence="2 3">
    <name type="scientific">Auxenochlorella protothecoides</name>
    <name type="common">Green microalga</name>
    <name type="synonym">Chlorella protothecoides</name>
    <dbReference type="NCBI Taxonomy" id="3075"/>
    <lineage>
        <taxon>Eukaryota</taxon>
        <taxon>Viridiplantae</taxon>
        <taxon>Chlorophyta</taxon>
        <taxon>core chlorophytes</taxon>
        <taxon>Trebouxiophyceae</taxon>
        <taxon>Chlorellales</taxon>
        <taxon>Chlorellaceae</taxon>
        <taxon>Auxenochlorella</taxon>
    </lineage>
</organism>
<proteinExistence type="predicted"/>
<reference evidence="2 3" key="1">
    <citation type="journal article" date="2014" name="BMC Genomics">
        <title>Oil accumulation mechanisms of the oleaginous microalga Chlorella protothecoides revealed through its genome, transcriptomes, and proteomes.</title>
        <authorList>
            <person name="Gao C."/>
            <person name="Wang Y."/>
            <person name="Shen Y."/>
            <person name="Yan D."/>
            <person name="He X."/>
            <person name="Dai J."/>
            <person name="Wu Q."/>
        </authorList>
    </citation>
    <scope>NUCLEOTIDE SEQUENCE [LARGE SCALE GENOMIC DNA]</scope>
    <source>
        <strain evidence="2 3">0710</strain>
    </source>
</reference>
<accession>A0A087SDN1</accession>
<sequence>MRRGSCKGTRQAHEGSGSRFLSANPRGNRPCPRCLLGGTAWQLHTTTQMPSPHPK</sequence>
<dbReference type="AlphaFoldDB" id="A0A087SDN1"/>
<dbReference type="Proteomes" id="UP000028924">
    <property type="component" value="Unassembled WGS sequence"/>
</dbReference>
<evidence type="ECO:0000256" key="1">
    <source>
        <dbReference type="SAM" id="MobiDB-lite"/>
    </source>
</evidence>
<dbReference type="KEGG" id="apro:F751_6803"/>
<keyword evidence="3" id="KW-1185">Reference proteome</keyword>
<gene>
    <name evidence="2" type="ORF">F751_6803</name>
</gene>
<dbReference type="GeneID" id="23618194"/>
<protein>
    <submittedName>
        <fullName evidence="2">Uncharacterized protein</fullName>
    </submittedName>
</protein>
<dbReference type="EMBL" id="KL662101">
    <property type="protein sequence ID" value="KFM23835.1"/>
    <property type="molecule type" value="Genomic_DNA"/>
</dbReference>
<dbReference type="RefSeq" id="XP_011396713.1">
    <property type="nucleotide sequence ID" value="XM_011398411.1"/>
</dbReference>
<evidence type="ECO:0000313" key="3">
    <source>
        <dbReference type="Proteomes" id="UP000028924"/>
    </source>
</evidence>